<dbReference type="RefSeq" id="WP_152601226.1">
    <property type="nucleotide sequence ID" value="NZ_CP123000.1"/>
</dbReference>
<evidence type="ECO:0000313" key="1">
    <source>
        <dbReference type="EMBL" id="WGI66673.1"/>
    </source>
</evidence>
<name>A0ABY8LWG8_9HYPH</name>
<gene>
    <name evidence="1" type="ORF">QEO92_16785</name>
</gene>
<protein>
    <recommendedName>
        <fullName evidence="3">AbrB/MazE/SpoVT family DNA-binding domain-containing protein</fullName>
    </recommendedName>
</protein>
<sequence length="80" mass="9266">MGPIAKEHEGKIIREGKRRLVAIPDDFFLEGEKIIIRQERDGAITIHPAEEAACEAMWDKFNPFVEWENGTWPETVKPFE</sequence>
<organism evidence="1 2">
    <name type="scientific">Neorhizobium petrolearium</name>
    <dbReference type="NCBI Taxonomy" id="515361"/>
    <lineage>
        <taxon>Bacteria</taxon>
        <taxon>Pseudomonadati</taxon>
        <taxon>Pseudomonadota</taxon>
        <taxon>Alphaproteobacteria</taxon>
        <taxon>Hyphomicrobiales</taxon>
        <taxon>Rhizobiaceae</taxon>
        <taxon>Rhizobium/Agrobacterium group</taxon>
        <taxon>Neorhizobium</taxon>
    </lineage>
</organism>
<proteinExistence type="predicted"/>
<dbReference type="EMBL" id="CP123000">
    <property type="protein sequence ID" value="WGI66673.1"/>
    <property type="molecule type" value="Genomic_DNA"/>
</dbReference>
<keyword evidence="2" id="KW-1185">Reference proteome</keyword>
<evidence type="ECO:0008006" key="3">
    <source>
        <dbReference type="Google" id="ProtNLM"/>
    </source>
</evidence>
<evidence type="ECO:0000313" key="2">
    <source>
        <dbReference type="Proteomes" id="UP001227095"/>
    </source>
</evidence>
<accession>A0ABY8LWG8</accession>
<reference evidence="1 2" key="1">
    <citation type="submission" date="2023-04" db="EMBL/GenBank/DDBJ databases">
        <title>Neorhizobium petrolearium OS53, complete genome.</title>
        <authorList>
            <person name="Yu T."/>
        </authorList>
    </citation>
    <scope>NUCLEOTIDE SEQUENCE [LARGE SCALE GENOMIC DNA]</scope>
    <source>
        <strain evidence="1 2">OS53</strain>
    </source>
</reference>
<dbReference type="Proteomes" id="UP001227095">
    <property type="component" value="Chromosome"/>
</dbReference>